<feature type="transmembrane region" description="Helical" evidence="2">
    <location>
        <begin position="90"/>
        <end position="115"/>
    </location>
</feature>
<comment type="caution">
    <text evidence="3">The sequence shown here is derived from an EMBL/GenBank/DDBJ whole genome shotgun (WGS) entry which is preliminary data.</text>
</comment>
<feature type="transmembrane region" description="Helical" evidence="2">
    <location>
        <begin position="248"/>
        <end position="269"/>
    </location>
</feature>
<evidence type="ECO:0000256" key="2">
    <source>
        <dbReference type="SAM" id="Phobius"/>
    </source>
</evidence>
<proteinExistence type="predicted"/>
<organism evidence="3 4">
    <name type="scientific">Antribacter soli</name>
    <dbReference type="NCBI Taxonomy" id="2910976"/>
    <lineage>
        <taxon>Bacteria</taxon>
        <taxon>Bacillati</taxon>
        <taxon>Actinomycetota</taxon>
        <taxon>Actinomycetes</taxon>
        <taxon>Micrococcales</taxon>
        <taxon>Promicromonosporaceae</taxon>
        <taxon>Antribacter</taxon>
    </lineage>
</organism>
<gene>
    <name evidence="3" type="ORF">L1785_19115</name>
</gene>
<keyword evidence="2" id="KW-1133">Transmembrane helix</keyword>
<accession>A0AA41QHC5</accession>
<feature type="transmembrane region" description="Helical" evidence="2">
    <location>
        <begin position="314"/>
        <end position="339"/>
    </location>
</feature>
<feature type="region of interest" description="Disordered" evidence="1">
    <location>
        <begin position="1"/>
        <end position="46"/>
    </location>
</feature>
<feature type="transmembrane region" description="Helical" evidence="2">
    <location>
        <begin position="345"/>
        <end position="364"/>
    </location>
</feature>
<feature type="transmembrane region" description="Helical" evidence="2">
    <location>
        <begin position="155"/>
        <end position="177"/>
    </location>
</feature>
<feature type="transmembrane region" description="Helical" evidence="2">
    <location>
        <begin position="53"/>
        <end position="70"/>
    </location>
</feature>
<name>A0AA41QHC5_9MICO</name>
<evidence type="ECO:0000256" key="1">
    <source>
        <dbReference type="SAM" id="MobiDB-lite"/>
    </source>
</evidence>
<feature type="transmembrane region" description="Helical" evidence="2">
    <location>
        <begin position="275"/>
        <end position="293"/>
    </location>
</feature>
<dbReference type="EMBL" id="JAKGSG010000053">
    <property type="protein sequence ID" value="MCF4123086.1"/>
    <property type="molecule type" value="Genomic_DNA"/>
</dbReference>
<evidence type="ECO:0000313" key="3">
    <source>
        <dbReference type="EMBL" id="MCF4123086.1"/>
    </source>
</evidence>
<feature type="transmembrane region" description="Helical" evidence="2">
    <location>
        <begin position="222"/>
        <end position="241"/>
    </location>
</feature>
<dbReference type="AlphaFoldDB" id="A0AA41QHC5"/>
<keyword evidence="2" id="KW-0812">Transmembrane</keyword>
<keyword evidence="4" id="KW-1185">Reference proteome</keyword>
<dbReference type="Proteomes" id="UP001165405">
    <property type="component" value="Unassembled WGS sequence"/>
</dbReference>
<feature type="transmembrane region" description="Helical" evidence="2">
    <location>
        <begin position="413"/>
        <end position="434"/>
    </location>
</feature>
<reference evidence="3" key="1">
    <citation type="submission" date="2022-01" db="EMBL/GenBank/DDBJ databases">
        <title>Antribacter sp. nov., isolated from Guizhou of China.</title>
        <authorList>
            <person name="Chengliang C."/>
            <person name="Ya Z."/>
        </authorList>
    </citation>
    <scope>NUCLEOTIDE SEQUENCE</scope>
    <source>
        <strain evidence="3">KLBMP 9083</strain>
    </source>
</reference>
<protein>
    <submittedName>
        <fullName evidence="3">Uncharacterized protein</fullName>
    </submittedName>
</protein>
<sequence length="459" mass="47772">MTWHPGRAPTRHRTCRNGRGMSVAGGQSVDDDGAAPSENERSQRGPQSSLRRFLGWLGGSLLLYLLGDPIKEQVIDPLLAPVASRIGDEAVGFLFRPLAVLLIPLVVCAGILLLAARDAGGRLRTPYRFQGAATWLVVAFLGTTLWSSFDGRPWLTYLSTAALVLVAVLGIEQAVWLRGGRSAGLGRTMLALSAMLYGVTEAKIGVSGIADSSLPAVERVDTGSLALLGMLFSAFGLAILLDLRWLLTLLMMALSVQLTLWSVGAFFIGQLPLRSATFALAATATAAFVVALWRDDARAPGVAGVLRGIAGRAGTLGGVAAGAAGVSLSVDVLVLDYGVPEPYRILPAAAWAIGGLAFWTYAAALLTGQRIIVGVAGIMLGAAFVCGAAGDALVGAAGPASGSALDIPIDWTLGASAEALVGAAFLTIGGGLLLRQLDKTNRIKRWALDLWQRWVPSSP</sequence>
<keyword evidence="2" id="KW-0472">Membrane</keyword>
<evidence type="ECO:0000313" key="4">
    <source>
        <dbReference type="Proteomes" id="UP001165405"/>
    </source>
</evidence>
<feature type="transmembrane region" description="Helical" evidence="2">
    <location>
        <begin position="127"/>
        <end position="149"/>
    </location>
</feature>
<feature type="transmembrane region" description="Helical" evidence="2">
    <location>
        <begin position="189"/>
        <end position="210"/>
    </location>
</feature>
<feature type="transmembrane region" description="Helical" evidence="2">
    <location>
        <begin position="371"/>
        <end position="393"/>
    </location>
</feature>
<dbReference type="RefSeq" id="WP_236090889.1">
    <property type="nucleotide sequence ID" value="NZ_JAKGSG010000053.1"/>
</dbReference>